<gene>
    <name evidence="1" type="ORF">RHMOL_Rhmol05G0020900</name>
</gene>
<dbReference type="Proteomes" id="UP001062846">
    <property type="component" value="Chromosome 5"/>
</dbReference>
<proteinExistence type="predicted"/>
<protein>
    <submittedName>
        <fullName evidence="1">Uncharacterized protein</fullName>
    </submittedName>
</protein>
<organism evidence="1 2">
    <name type="scientific">Rhododendron molle</name>
    <name type="common">Chinese azalea</name>
    <name type="synonym">Azalea mollis</name>
    <dbReference type="NCBI Taxonomy" id="49168"/>
    <lineage>
        <taxon>Eukaryota</taxon>
        <taxon>Viridiplantae</taxon>
        <taxon>Streptophyta</taxon>
        <taxon>Embryophyta</taxon>
        <taxon>Tracheophyta</taxon>
        <taxon>Spermatophyta</taxon>
        <taxon>Magnoliopsida</taxon>
        <taxon>eudicotyledons</taxon>
        <taxon>Gunneridae</taxon>
        <taxon>Pentapetalae</taxon>
        <taxon>asterids</taxon>
        <taxon>Ericales</taxon>
        <taxon>Ericaceae</taxon>
        <taxon>Ericoideae</taxon>
        <taxon>Rhodoreae</taxon>
        <taxon>Rhododendron</taxon>
    </lineage>
</organism>
<evidence type="ECO:0000313" key="2">
    <source>
        <dbReference type="Proteomes" id="UP001062846"/>
    </source>
</evidence>
<accession>A0ACC0NJH8</accession>
<dbReference type="EMBL" id="CM046392">
    <property type="protein sequence ID" value="KAI8553503.1"/>
    <property type="molecule type" value="Genomic_DNA"/>
</dbReference>
<sequence>MNNLNKLIEDMEFVDLSMLGRKFTWSNSQDGEKWSKIDRFLLHHEWLDKFKFKIWGLPKTLSDHCPLILMEDDRSWGPKPFKSYNFWFSNSNCINVMKNAWENCKSGRQLVGEMEASCSVGNAPGGEAYATLLNLLWEFIL</sequence>
<reference evidence="1" key="1">
    <citation type="submission" date="2022-02" db="EMBL/GenBank/DDBJ databases">
        <title>Plant Genome Project.</title>
        <authorList>
            <person name="Zhang R.-G."/>
        </authorList>
    </citation>
    <scope>NUCLEOTIDE SEQUENCE</scope>
    <source>
        <strain evidence="1">AT1</strain>
    </source>
</reference>
<comment type="caution">
    <text evidence="1">The sequence shown here is derived from an EMBL/GenBank/DDBJ whole genome shotgun (WGS) entry which is preliminary data.</text>
</comment>
<keyword evidence="2" id="KW-1185">Reference proteome</keyword>
<name>A0ACC0NJH8_RHOML</name>
<evidence type="ECO:0000313" key="1">
    <source>
        <dbReference type="EMBL" id="KAI8553503.1"/>
    </source>
</evidence>